<accession>A0A645HEP1</accession>
<reference evidence="1" key="1">
    <citation type="submission" date="2019-08" db="EMBL/GenBank/DDBJ databases">
        <authorList>
            <person name="Kucharzyk K."/>
            <person name="Murdoch R.W."/>
            <person name="Higgins S."/>
            <person name="Loffler F."/>
        </authorList>
    </citation>
    <scope>NUCLEOTIDE SEQUENCE</scope>
</reference>
<sequence length="76" mass="8933">MYYVGKDSYPYWEKQVRDALSSAAYDDYTEKLTGGDTYKIEKHDGFFFRSLNKSIMKNIKRNIYNYKANTTAASSY</sequence>
<dbReference type="AlphaFoldDB" id="A0A645HEP1"/>
<name>A0A645HEP1_9ZZZZ</name>
<organism evidence="1">
    <name type="scientific">bioreactor metagenome</name>
    <dbReference type="NCBI Taxonomy" id="1076179"/>
    <lineage>
        <taxon>unclassified sequences</taxon>
        <taxon>metagenomes</taxon>
        <taxon>ecological metagenomes</taxon>
    </lineage>
</organism>
<comment type="caution">
    <text evidence="1">The sequence shown here is derived from an EMBL/GenBank/DDBJ whole genome shotgun (WGS) entry which is preliminary data.</text>
</comment>
<gene>
    <name evidence="1" type="ORF">SDC9_184716</name>
</gene>
<evidence type="ECO:0000313" key="1">
    <source>
        <dbReference type="EMBL" id="MPN37200.1"/>
    </source>
</evidence>
<protein>
    <submittedName>
        <fullName evidence="1">Uncharacterized protein</fullName>
    </submittedName>
</protein>
<proteinExistence type="predicted"/>
<dbReference type="EMBL" id="VSSQ01091712">
    <property type="protein sequence ID" value="MPN37200.1"/>
    <property type="molecule type" value="Genomic_DNA"/>
</dbReference>